<accession>A0A562D4X9</accession>
<organism evidence="2 3">
    <name type="scientific">Pseudoxanthomonas taiwanensis J19</name>
    <dbReference type="NCBI Taxonomy" id="935569"/>
    <lineage>
        <taxon>Bacteria</taxon>
        <taxon>Pseudomonadati</taxon>
        <taxon>Pseudomonadota</taxon>
        <taxon>Gammaproteobacteria</taxon>
        <taxon>Lysobacterales</taxon>
        <taxon>Lysobacteraceae</taxon>
        <taxon>Pseudoxanthomonas</taxon>
    </lineage>
</organism>
<evidence type="ECO:0000256" key="1">
    <source>
        <dbReference type="SAM" id="MobiDB-lite"/>
    </source>
</evidence>
<feature type="compositionally biased region" description="Pro residues" evidence="1">
    <location>
        <begin position="1"/>
        <end position="11"/>
    </location>
</feature>
<proteinExistence type="predicted"/>
<reference evidence="2 3" key="1">
    <citation type="submission" date="2019-07" db="EMBL/GenBank/DDBJ databases">
        <title>Genome sequencing of lignin-degrading bacterial isolates.</title>
        <authorList>
            <person name="Gladden J."/>
        </authorList>
    </citation>
    <scope>NUCLEOTIDE SEQUENCE [LARGE SCALE GENOMIC DNA]</scope>
    <source>
        <strain evidence="2 3">J19</strain>
    </source>
</reference>
<feature type="region of interest" description="Disordered" evidence="1">
    <location>
        <begin position="59"/>
        <end position="87"/>
    </location>
</feature>
<dbReference type="AlphaFoldDB" id="A0A562D4X9"/>
<dbReference type="EMBL" id="VLJS01000102">
    <property type="protein sequence ID" value="TWH04807.1"/>
    <property type="molecule type" value="Genomic_DNA"/>
</dbReference>
<keyword evidence="3" id="KW-1185">Reference proteome</keyword>
<gene>
    <name evidence="2" type="ORF">L613_000700000560</name>
</gene>
<evidence type="ECO:0000313" key="3">
    <source>
        <dbReference type="Proteomes" id="UP000321583"/>
    </source>
</evidence>
<feature type="region of interest" description="Disordered" evidence="1">
    <location>
        <begin position="1"/>
        <end position="20"/>
    </location>
</feature>
<dbReference type="Proteomes" id="UP000321583">
    <property type="component" value="Unassembled WGS sequence"/>
</dbReference>
<protein>
    <submittedName>
        <fullName evidence="2">Uncharacterized protein</fullName>
    </submittedName>
</protein>
<name>A0A562D4X9_9GAMM</name>
<sequence>MRKPLPLPPTAMGPAAGPAAWTARSAPARVNAMLTRKREDGRLACRRLPAGRWRAANRVAAAARPRAQNPMRSRPTMARAAQPTTGS</sequence>
<evidence type="ECO:0000313" key="2">
    <source>
        <dbReference type="EMBL" id="TWH04807.1"/>
    </source>
</evidence>
<comment type="caution">
    <text evidence="2">The sequence shown here is derived from an EMBL/GenBank/DDBJ whole genome shotgun (WGS) entry which is preliminary data.</text>
</comment>